<organism evidence="1 2">
    <name type="scientific">Rhodococcus hoagii</name>
    <name type="common">Corynebacterium equii</name>
    <dbReference type="NCBI Taxonomy" id="43767"/>
    <lineage>
        <taxon>Bacteria</taxon>
        <taxon>Bacillati</taxon>
        <taxon>Actinomycetota</taxon>
        <taxon>Actinomycetes</taxon>
        <taxon>Mycobacteriales</taxon>
        <taxon>Nocardiaceae</taxon>
        <taxon>Prescottella</taxon>
    </lineage>
</organism>
<sequence length="61" mass="6420">MARTYPAKRGRIAKGVIATCPVCGDLITDGHRVVGNLLGDFFAGTETFMHARCADAGEALP</sequence>
<dbReference type="AlphaFoldDB" id="A0AAP2AKE9"/>
<evidence type="ECO:0000313" key="1">
    <source>
        <dbReference type="EMBL" id="MBM4626680.1"/>
    </source>
</evidence>
<name>A0AAP2AKE9_RHOHA</name>
<dbReference type="Proteomes" id="UP000738270">
    <property type="component" value="Unassembled WGS sequence"/>
</dbReference>
<gene>
    <name evidence="1" type="ORF">GS453_07305</name>
</gene>
<protein>
    <submittedName>
        <fullName evidence="1">Uncharacterized protein</fullName>
    </submittedName>
</protein>
<reference evidence="1" key="1">
    <citation type="submission" date="2019-11" db="EMBL/GenBank/DDBJ databases">
        <title>Spread of Macrolides and rifampicin resistant Rhodococcus equi in clinical isolates in the USA.</title>
        <authorList>
            <person name="Alvarez-Narvaez S."/>
            <person name="Huber L."/>
            <person name="Cohen N.D."/>
            <person name="Slovis N."/>
            <person name="Greiter M."/>
            <person name="Giguere S."/>
            <person name="Hart K."/>
        </authorList>
    </citation>
    <scope>NUCLEOTIDE SEQUENCE</scope>
    <source>
        <strain evidence="1">Lh_38</strain>
    </source>
</reference>
<proteinExistence type="predicted"/>
<accession>A0AAP2AKE9</accession>
<dbReference type="EMBL" id="WUXD01000002">
    <property type="protein sequence ID" value="MBM4626680.1"/>
    <property type="molecule type" value="Genomic_DNA"/>
</dbReference>
<evidence type="ECO:0000313" key="2">
    <source>
        <dbReference type="Proteomes" id="UP000738270"/>
    </source>
</evidence>
<comment type="caution">
    <text evidence="1">The sequence shown here is derived from an EMBL/GenBank/DDBJ whole genome shotgun (WGS) entry which is preliminary data.</text>
</comment>